<protein>
    <recommendedName>
        <fullName evidence="1">Calcineurin-like phosphoesterase domain-containing protein</fullName>
    </recommendedName>
</protein>
<dbReference type="InterPro" id="IPR029052">
    <property type="entry name" value="Metallo-depent_PP-like"/>
</dbReference>
<name>A0A4R3T9J5_9FIRM</name>
<organism evidence="2 3">
    <name type="scientific">Longicatena caecimuris</name>
    <dbReference type="NCBI Taxonomy" id="1796635"/>
    <lineage>
        <taxon>Bacteria</taxon>
        <taxon>Bacillati</taxon>
        <taxon>Bacillota</taxon>
        <taxon>Erysipelotrichia</taxon>
        <taxon>Erysipelotrichales</taxon>
        <taxon>Erysipelotrichaceae</taxon>
        <taxon>Longicatena</taxon>
    </lineage>
</organism>
<gene>
    <name evidence="2" type="ORF">EDD61_11327</name>
</gene>
<dbReference type="Proteomes" id="UP000295773">
    <property type="component" value="Unassembled WGS sequence"/>
</dbReference>
<evidence type="ECO:0000259" key="1">
    <source>
        <dbReference type="Pfam" id="PF00149"/>
    </source>
</evidence>
<reference evidence="2 3" key="1">
    <citation type="submission" date="2019-03" db="EMBL/GenBank/DDBJ databases">
        <title>Genomic Encyclopedia of Type Strains, Phase IV (KMG-IV): sequencing the most valuable type-strain genomes for metagenomic binning, comparative biology and taxonomic classification.</title>
        <authorList>
            <person name="Goeker M."/>
        </authorList>
    </citation>
    <scope>NUCLEOTIDE SEQUENCE [LARGE SCALE GENOMIC DNA]</scope>
    <source>
        <strain evidence="2 3">DSM 29481</strain>
    </source>
</reference>
<dbReference type="PANTHER" id="PTHR31302:SF32">
    <property type="entry name" value="PHOSPHOESTERASE"/>
    <property type="match status" value="1"/>
</dbReference>
<dbReference type="InterPro" id="IPR051158">
    <property type="entry name" value="Metallophosphoesterase_sf"/>
</dbReference>
<dbReference type="Gene3D" id="3.60.21.10">
    <property type="match status" value="1"/>
</dbReference>
<accession>A0A4R3T9J5</accession>
<comment type="caution">
    <text evidence="2">The sequence shown here is derived from an EMBL/GenBank/DDBJ whole genome shotgun (WGS) entry which is preliminary data.</text>
</comment>
<dbReference type="EMBL" id="SMBP01000013">
    <property type="protein sequence ID" value="TCU58403.1"/>
    <property type="molecule type" value="Genomic_DNA"/>
</dbReference>
<evidence type="ECO:0000313" key="2">
    <source>
        <dbReference type="EMBL" id="TCU58403.1"/>
    </source>
</evidence>
<dbReference type="GO" id="GO:0009245">
    <property type="term" value="P:lipid A biosynthetic process"/>
    <property type="evidence" value="ECO:0007669"/>
    <property type="project" value="TreeGrafter"/>
</dbReference>
<dbReference type="PANTHER" id="PTHR31302">
    <property type="entry name" value="TRANSMEMBRANE PROTEIN WITH METALLOPHOSPHOESTERASE DOMAIN-RELATED"/>
    <property type="match status" value="1"/>
</dbReference>
<dbReference type="InterPro" id="IPR004843">
    <property type="entry name" value="Calcineurin-like_PHP"/>
</dbReference>
<evidence type="ECO:0000313" key="3">
    <source>
        <dbReference type="Proteomes" id="UP000295773"/>
    </source>
</evidence>
<dbReference type="RefSeq" id="WP_132224995.1">
    <property type="nucleotide sequence ID" value="NZ_JADPGE010000018.1"/>
</dbReference>
<sequence>MVKKLVKIVSVLLLFALLIAGVFFYSIYYSVDHVKLVNETISSTKIPTSMNDIKIAFISDIKYHGFMKKERLSTMMETLETAGADIVIFGGDVFTSFEEQKPDSQTVREITSLLQDIKAPLGKFAVLGDEDLVSKEAKQKVTTILYNSDFEIITNKKLQIRNGSKDSITLIGLDSMINGNPNVSKPFDNISSDEFNIMVTHCPDIINNNEINTKYLDIILSGHSLGGQIYLPLIGALQKSEGADTYSHGKYSINETKLYVSNGLGTVNMDMRLFARPQILIFRLVHEN</sequence>
<dbReference type="Pfam" id="PF00149">
    <property type="entry name" value="Metallophos"/>
    <property type="match status" value="1"/>
</dbReference>
<keyword evidence="3" id="KW-1185">Reference proteome</keyword>
<dbReference type="GO" id="GO:0008758">
    <property type="term" value="F:UDP-2,3-diacylglucosamine hydrolase activity"/>
    <property type="evidence" value="ECO:0007669"/>
    <property type="project" value="TreeGrafter"/>
</dbReference>
<feature type="domain" description="Calcineurin-like phosphoesterase" evidence="1">
    <location>
        <begin position="53"/>
        <end position="224"/>
    </location>
</feature>
<dbReference type="GO" id="GO:0016020">
    <property type="term" value="C:membrane"/>
    <property type="evidence" value="ECO:0007669"/>
    <property type="project" value="GOC"/>
</dbReference>
<dbReference type="AlphaFoldDB" id="A0A4R3T9J5"/>
<proteinExistence type="predicted"/>
<dbReference type="SUPFAM" id="SSF56300">
    <property type="entry name" value="Metallo-dependent phosphatases"/>
    <property type="match status" value="1"/>
</dbReference>